<dbReference type="InterPro" id="IPR010065">
    <property type="entry name" value="AA_ABC_transptr_permease_3TM"/>
</dbReference>
<dbReference type="CDD" id="cd06261">
    <property type="entry name" value="TM_PBP2"/>
    <property type="match status" value="1"/>
</dbReference>
<keyword evidence="4" id="KW-1003">Cell membrane</keyword>
<sequence>MSDTHAQTVAFVRETTIPESPPPAAETGAIKWLRQNLFATPANSLLTVAALYVIWVVLSGSLPWIFGGLWTTTSLAECREILQGRTGACFSVLSERWNQLLYGFKYPADQYWRPNLAFLLLFFAAAPVLFFDLPRKMLIFTGLYPFLAYWLIWGGSLLVPIVALLGFLGGALVYQRFIKTSFAAGFFGGIAAAFVIWTVAGAIIPENASDNAMLSSVPSRDLGGFMLNMMLGVTCVSLSLPIGIALALGRQSDMPLIKWVCVVFIEFIRGVPLITLLFVASVMLSYFFPPESTVDLFLRVVIMITMFSSAYIAEVIRGGLAALPKGQYEGADSLGLDYPQAMQLIILPQALKISIPGIVNVAVGLFKDTTLVSVISMFDLVGMIRGPILASTEWNGVYWELLGFAALLFFVVCYGISQYSQWLERRLATDHR</sequence>
<feature type="domain" description="ABC transmembrane type-1" evidence="9">
    <location>
        <begin position="225"/>
        <end position="420"/>
    </location>
</feature>
<dbReference type="InterPro" id="IPR043429">
    <property type="entry name" value="ArtM/GltK/GlnP/TcyL/YhdX-like"/>
</dbReference>
<feature type="transmembrane region" description="Helical" evidence="8">
    <location>
        <begin position="150"/>
        <end position="174"/>
    </location>
</feature>
<feature type="transmembrane region" description="Helical" evidence="8">
    <location>
        <begin position="111"/>
        <end position="130"/>
    </location>
</feature>
<feature type="transmembrane region" description="Helical" evidence="8">
    <location>
        <begin position="186"/>
        <end position="205"/>
    </location>
</feature>
<dbReference type="NCBIfam" id="TIGR01726">
    <property type="entry name" value="HEQRo_perm_3TM"/>
    <property type="match status" value="1"/>
</dbReference>
<evidence type="ECO:0000256" key="6">
    <source>
        <dbReference type="ARBA" id="ARBA00022989"/>
    </source>
</evidence>
<feature type="transmembrane region" description="Helical" evidence="8">
    <location>
        <begin position="45"/>
        <end position="66"/>
    </location>
</feature>
<evidence type="ECO:0000313" key="11">
    <source>
        <dbReference type="Proteomes" id="UP000193224"/>
    </source>
</evidence>
<keyword evidence="3 8" id="KW-0813">Transport</keyword>
<keyword evidence="6 8" id="KW-1133">Transmembrane helix</keyword>
<dbReference type="EMBL" id="FWXB01000019">
    <property type="protein sequence ID" value="SMC14034.1"/>
    <property type="molecule type" value="Genomic_DNA"/>
</dbReference>
<keyword evidence="11" id="KW-1185">Reference proteome</keyword>
<evidence type="ECO:0000259" key="9">
    <source>
        <dbReference type="PROSITE" id="PS50928"/>
    </source>
</evidence>
<dbReference type="PANTHER" id="PTHR30614:SF41">
    <property type="entry name" value="INNER MEMBRANE AMINO-ACID ABC TRANSPORTER PERMEASE PROTEIN YHDY"/>
    <property type="match status" value="1"/>
</dbReference>
<keyword evidence="5 8" id="KW-0812">Transmembrane</keyword>
<comment type="similarity">
    <text evidence="2">Belongs to the binding-protein-dependent transport system permease family. HisMQ subfamily.</text>
</comment>
<dbReference type="PANTHER" id="PTHR30614">
    <property type="entry name" value="MEMBRANE COMPONENT OF AMINO ACID ABC TRANSPORTER"/>
    <property type="match status" value="1"/>
</dbReference>
<feature type="transmembrane region" description="Helical" evidence="8">
    <location>
        <begin position="260"/>
        <end position="284"/>
    </location>
</feature>
<comment type="subcellular location">
    <subcellularLocation>
        <location evidence="1">Cell inner membrane</location>
        <topology evidence="1">Multi-pass membrane protein</topology>
    </subcellularLocation>
    <subcellularLocation>
        <location evidence="8">Cell membrane</location>
        <topology evidence="8">Multi-pass membrane protein</topology>
    </subcellularLocation>
</comment>
<reference evidence="10 11" key="1">
    <citation type="submission" date="2017-03" db="EMBL/GenBank/DDBJ databases">
        <authorList>
            <person name="Afonso C.L."/>
            <person name="Miller P.J."/>
            <person name="Scott M.A."/>
            <person name="Spackman E."/>
            <person name="Goraichik I."/>
            <person name="Dimitrov K.M."/>
            <person name="Suarez D.L."/>
            <person name="Swayne D.E."/>
        </authorList>
    </citation>
    <scope>NUCLEOTIDE SEQUENCE [LARGE SCALE GENOMIC DNA]</scope>
    <source>
        <strain evidence="10 11">CECT 7745</strain>
    </source>
</reference>
<dbReference type="RefSeq" id="WP_085801952.1">
    <property type="nucleotide sequence ID" value="NZ_FWXB01000019.1"/>
</dbReference>
<protein>
    <submittedName>
        <fullName evidence="10">Inner membrane amino-acid ABC transporter permease protein YhdY</fullName>
    </submittedName>
</protein>
<dbReference type="InterPro" id="IPR000515">
    <property type="entry name" value="MetI-like"/>
</dbReference>
<dbReference type="AlphaFoldDB" id="A0A1X7BWQ4"/>
<dbReference type="Proteomes" id="UP000193224">
    <property type="component" value="Unassembled WGS sequence"/>
</dbReference>
<evidence type="ECO:0000256" key="2">
    <source>
        <dbReference type="ARBA" id="ARBA00010072"/>
    </source>
</evidence>
<proteinExistence type="inferred from homology"/>
<organism evidence="10 11">
    <name type="scientific">Roseovarius aestuarii</name>
    <dbReference type="NCBI Taxonomy" id="475083"/>
    <lineage>
        <taxon>Bacteria</taxon>
        <taxon>Pseudomonadati</taxon>
        <taxon>Pseudomonadota</taxon>
        <taxon>Alphaproteobacteria</taxon>
        <taxon>Rhodobacterales</taxon>
        <taxon>Roseobacteraceae</taxon>
        <taxon>Roseovarius</taxon>
    </lineage>
</organism>
<accession>A0A1X7BWQ4</accession>
<gene>
    <name evidence="10" type="primary">yhdY</name>
    <name evidence="10" type="ORF">ROA7745_03898</name>
</gene>
<evidence type="ECO:0000256" key="5">
    <source>
        <dbReference type="ARBA" id="ARBA00022692"/>
    </source>
</evidence>
<dbReference type="Pfam" id="PF00528">
    <property type="entry name" value="BPD_transp_1"/>
    <property type="match status" value="1"/>
</dbReference>
<feature type="transmembrane region" description="Helical" evidence="8">
    <location>
        <begin position="396"/>
        <end position="416"/>
    </location>
</feature>
<feature type="transmembrane region" description="Helical" evidence="8">
    <location>
        <begin position="225"/>
        <end position="248"/>
    </location>
</feature>
<dbReference type="InterPro" id="IPR035906">
    <property type="entry name" value="MetI-like_sf"/>
</dbReference>
<evidence type="ECO:0000313" key="10">
    <source>
        <dbReference type="EMBL" id="SMC14034.1"/>
    </source>
</evidence>
<evidence type="ECO:0000256" key="3">
    <source>
        <dbReference type="ARBA" id="ARBA00022448"/>
    </source>
</evidence>
<keyword evidence="7 8" id="KW-0472">Membrane</keyword>
<dbReference type="Gene3D" id="1.10.3720.10">
    <property type="entry name" value="MetI-like"/>
    <property type="match status" value="1"/>
</dbReference>
<dbReference type="SUPFAM" id="SSF161098">
    <property type="entry name" value="MetI-like"/>
    <property type="match status" value="1"/>
</dbReference>
<evidence type="ECO:0000256" key="7">
    <source>
        <dbReference type="ARBA" id="ARBA00023136"/>
    </source>
</evidence>
<evidence type="ECO:0000256" key="1">
    <source>
        <dbReference type="ARBA" id="ARBA00004429"/>
    </source>
</evidence>
<evidence type="ECO:0000256" key="8">
    <source>
        <dbReference type="RuleBase" id="RU363032"/>
    </source>
</evidence>
<evidence type="ECO:0000256" key="4">
    <source>
        <dbReference type="ARBA" id="ARBA00022475"/>
    </source>
</evidence>
<dbReference type="GO" id="GO:0006865">
    <property type="term" value="P:amino acid transport"/>
    <property type="evidence" value="ECO:0007669"/>
    <property type="project" value="TreeGrafter"/>
</dbReference>
<feature type="transmembrane region" description="Helical" evidence="8">
    <location>
        <begin position="296"/>
        <end position="316"/>
    </location>
</feature>
<dbReference type="OrthoDB" id="9771188at2"/>
<dbReference type="PROSITE" id="PS50928">
    <property type="entry name" value="ABC_TM1"/>
    <property type="match status" value="1"/>
</dbReference>
<dbReference type="GO" id="GO:0022857">
    <property type="term" value="F:transmembrane transporter activity"/>
    <property type="evidence" value="ECO:0007669"/>
    <property type="project" value="InterPro"/>
</dbReference>
<name>A0A1X7BWQ4_9RHOB</name>
<dbReference type="GO" id="GO:0043190">
    <property type="term" value="C:ATP-binding cassette (ABC) transporter complex"/>
    <property type="evidence" value="ECO:0007669"/>
    <property type="project" value="InterPro"/>
</dbReference>